<evidence type="ECO:0000256" key="2">
    <source>
        <dbReference type="ARBA" id="ARBA00022527"/>
    </source>
</evidence>
<dbReference type="PROSITE" id="PS50011">
    <property type="entry name" value="PROTEIN_KINASE_DOM"/>
    <property type="match status" value="1"/>
</dbReference>
<protein>
    <recommendedName>
        <fullName evidence="11">Protein kinase domain-containing protein</fullName>
    </recommendedName>
</protein>
<keyword evidence="2" id="KW-0723">Serine/threonine-protein kinase</keyword>
<evidence type="ECO:0000256" key="9">
    <source>
        <dbReference type="ARBA" id="ARBA00049280"/>
    </source>
</evidence>
<evidence type="ECO:0000256" key="3">
    <source>
        <dbReference type="ARBA" id="ARBA00022679"/>
    </source>
</evidence>
<evidence type="ECO:0000256" key="5">
    <source>
        <dbReference type="ARBA" id="ARBA00022777"/>
    </source>
</evidence>
<evidence type="ECO:0000256" key="4">
    <source>
        <dbReference type="ARBA" id="ARBA00022741"/>
    </source>
</evidence>
<evidence type="ECO:0000256" key="6">
    <source>
        <dbReference type="ARBA" id="ARBA00022840"/>
    </source>
</evidence>
<comment type="catalytic activity">
    <reaction evidence="7">
        <text>L-threonyl-[protein] + ATP = O-phospho-L-threonyl-[protein] + ADP + H(+)</text>
        <dbReference type="Rhea" id="RHEA:46608"/>
        <dbReference type="Rhea" id="RHEA-COMP:11060"/>
        <dbReference type="Rhea" id="RHEA-COMP:11605"/>
        <dbReference type="ChEBI" id="CHEBI:15378"/>
        <dbReference type="ChEBI" id="CHEBI:30013"/>
        <dbReference type="ChEBI" id="CHEBI:30616"/>
        <dbReference type="ChEBI" id="CHEBI:61977"/>
        <dbReference type="ChEBI" id="CHEBI:456216"/>
        <dbReference type="EC" id="2.7.11.22"/>
    </reaction>
</comment>
<evidence type="ECO:0000313" key="12">
    <source>
        <dbReference type="EnsemblPlants" id="Bo2g165790.1"/>
    </source>
</evidence>
<comment type="similarity">
    <text evidence="1">Belongs to the protein kinase superfamily. CMGC Ser/Thr protein kinase family. CDC2/CDKX subfamily.</text>
</comment>
<dbReference type="InterPro" id="IPR050108">
    <property type="entry name" value="CDK"/>
</dbReference>
<dbReference type="PROSITE" id="PS00108">
    <property type="entry name" value="PROTEIN_KINASE_ST"/>
    <property type="match status" value="1"/>
</dbReference>
<dbReference type="GO" id="GO:0004693">
    <property type="term" value="F:cyclin-dependent protein serine/threonine kinase activity"/>
    <property type="evidence" value="ECO:0007669"/>
    <property type="project" value="UniProtKB-EC"/>
</dbReference>
<dbReference type="PANTHER" id="PTHR24056:SF495">
    <property type="entry name" value="CYCLIN-DEPENDENT KINASE 8-RELATED"/>
    <property type="match status" value="1"/>
</dbReference>
<evidence type="ECO:0000256" key="10">
    <source>
        <dbReference type="SAM" id="MobiDB-lite"/>
    </source>
</evidence>
<proteinExistence type="inferred from homology"/>
<dbReference type="Gramene" id="Bo2g165790.1">
    <property type="protein sequence ID" value="Bo2g165790.1"/>
    <property type="gene ID" value="Bo2g165790"/>
</dbReference>
<dbReference type="Gene3D" id="3.30.200.20">
    <property type="entry name" value="Phosphorylase Kinase, domain 1"/>
    <property type="match status" value="1"/>
</dbReference>
<evidence type="ECO:0000313" key="13">
    <source>
        <dbReference type="Proteomes" id="UP000032141"/>
    </source>
</evidence>
<dbReference type="InterPro" id="IPR008271">
    <property type="entry name" value="Ser/Thr_kinase_AS"/>
</dbReference>
<sequence>SEKLASDFRANRTKPSKPPNKTVGPSGIIKSWMMLLREISHENLVNVHINSADMSLYHAFEYSEHDLYEIIRHHRDKVGHSLNQYTTVKSLLWQLLNGLNYLHSNWIVHRDLKLSNILVMGLSMPRPMVGHNMQRMQPQGMMAYNFPAQAGMNPSVPLPQKRVMAQPHQQKEEGSWNGESQPKLMVIRFKGLCYFEGNPDAPEGIRLALKYTTAEGILEGRISHPILIDGGQRNSNPKECFRID</sequence>
<dbReference type="SUPFAM" id="SSF56112">
    <property type="entry name" value="Protein kinase-like (PK-like)"/>
    <property type="match status" value="1"/>
</dbReference>
<dbReference type="eggNOG" id="KOG0666">
    <property type="taxonomic scope" value="Eukaryota"/>
</dbReference>
<dbReference type="Pfam" id="PF00069">
    <property type="entry name" value="Pkinase"/>
    <property type="match status" value="1"/>
</dbReference>
<organism evidence="12 13">
    <name type="scientific">Brassica oleracea var. oleracea</name>
    <dbReference type="NCBI Taxonomy" id="109376"/>
    <lineage>
        <taxon>Eukaryota</taxon>
        <taxon>Viridiplantae</taxon>
        <taxon>Streptophyta</taxon>
        <taxon>Embryophyta</taxon>
        <taxon>Tracheophyta</taxon>
        <taxon>Spermatophyta</taxon>
        <taxon>Magnoliopsida</taxon>
        <taxon>eudicotyledons</taxon>
        <taxon>Gunneridae</taxon>
        <taxon>Pentapetalae</taxon>
        <taxon>rosids</taxon>
        <taxon>malvids</taxon>
        <taxon>Brassicales</taxon>
        <taxon>Brassicaceae</taxon>
        <taxon>Brassiceae</taxon>
        <taxon>Brassica</taxon>
    </lineage>
</organism>
<evidence type="ECO:0000259" key="11">
    <source>
        <dbReference type="PROSITE" id="PS50011"/>
    </source>
</evidence>
<dbReference type="GO" id="GO:0005524">
    <property type="term" value="F:ATP binding"/>
    <property type="evidence" value="ECO:0007669"/>
    <property type="project" value="UniProtKB-KW"/>
</dbReference>
<keyword evidence="4" id="KW-0547">Nucleotide-binding</keyword>
<feature type="compositionally biased region" description="Basic and acidic residues" evidence="10">
    <location>
        <begin position="1"/>
        <end position="10"/>
    </location>
</feature>
<comment type="catalytic activity">
    <reaction evidence="8">
        <text>L-seryl-[protein] + ATP = O-phospho-L-seryl-[protein] + ADP + H(+)</text>
        <dbReference type="Rhea" id="RHEA:17989"/>
        <dbReference type="Rhea" id="RHEA-COMP:9863"/>
        <dbReference type="Rhea" id="RHEA-COMP:11604"/>
        <dbReference type="ChEBI" id="CHEBI:15378"/>
        <dbReference type="ChEBI" id="CHEBI:29999"/>
        <dbReference type="ChEBI" id="CHEBI:30616"/>
        <dbReference type="ChEBI" id="CHEBI:83421"/>
        <dbReference type="ChEBI" id="CHEBI:456216"/>
        <dbReference type="EC" id="2.7.11.22"/>
    </reaction>
</comment>
<dbReference type="GO" id="GO:0016592">
    <property type="term" value="C:mediator complex"/>
    <property type="evidence" value="ECO:0007669"/>
    <property type="project" value="TreeGrafter"/>
</dbReference>
<keyword evidence="3" id="KW-0808">Transferase</keyword>
<name>A0A0D3AYJ9_BRAOL</name>
<evidence type="ECO:0000256" key="7">
    <source>
        <dbReference type="ARBA" id="ARBA00047811"/>
    </source>
</evidence>
<keyword evidence="5" id="KW-0418">Kinase</keyword>
<keyword evidence="6" id="KW-0067">ATP-binding</keyword>
<evidence type="ECO:0000256" key="1">
    <source>
        <dbReference type="ARBA" id="ARBA00006485"/>
    </source>
</evidence>
<dbReference type="SMART" id="SM00220">
    <property type="entry name" value="S_TKc"/>
    <property type="match status" value="1"/>
</dbReference>
<dbReference type="AlphaFoldDB" id="A0A0D3AYJ9"/>
<feature type="domain" description="Protein kinase" evidence="11">
    <location>
        <begin position="1"/>
        <end position="244"/>
    </location>
</feature>
<dbReference type="Proteomes" id="UP000032141">
    <property type="component" value="Chromosome C2"/>
</dbReference>
<dbReference type="PANTHER" id="PTHR24056">
    <property type="entry name" value="CELL DIVISION PROTEIN KINASE"/>
    <property type="match status" value="1"/>
</dbReference>
<comment type="catalytic activity">
    <reaction evidence="9">
        <text>[DNA-directed RNA polymerase] + ATP = phospho-[DNA-directed RNA polymerase] + ADP + H(+)</text>
        <dbReference type="Rhea" id="RHEA:10216"/>
        <dbReference type="Rhea" id="RHEA-COMP:11321"/>
        <dbReference type="Rhea" id="RHEA-COMP:11322"/>
        <dbReference type="ChEBI" id="CHEBI:15378"/>
        <dbReference type="ChEBI" id="CHEBI:30616"/>
        <dbReference type="ChEBI" id="CHEBI:43176"/>
        <dbReference type="ChEBI" id="CHEBI:68546"/>
        <dbReference type="ChEBI" id="CHEBI:456216"/>
        <dbReference type="EC" id="2.7.11.23"/>
    </reaction>
</comment>
<dbReference type="InterPro" id="IPR011009">
    <property type="entry name" value="Kinase-like_dom_sf"/>
</dbReference>
<dbReference type="Gene3D" id="1.10.510.10">
    <property type="entry name" value="Transferase(Phosphotransferase) domain 1"/>
    <property type="match status" value="1"/>
</dbReference>
<dbReference type="OMA" id="CYFEGNP"/>
<feature type="region of interest" description="Disordered" evidence="10">
    <location>
        <begin position="1"/>
        <end position="24"/>
    </location>
</feature>
<dbReference type="InterPro" id="IPR000719">
    <property type="entry name" value="Prot_kinase_dom"/>
</dbReference>
<dbReference type="GO" id="GO:0008353">
    <property type="term" value="F:RNA polymerase II CTD heptapeptide repeat kinase activity"/>
    <property type="evidence" value="ECO:0007669"/>
    <property type="project" value="UniProtKB-EC"/>
</dbReference>
<keyword evidence="13" id="KW-1185">Reference proteome</keyword>
<reference evidence="12 13" key="1">
    <citation type="journal article" date="2014" name="Genome Biol.">
        <title>Transcriptome and methylome profiling reveals relics of genome dominance in the mesopolyploid Brassica oleracea.</title>
        <authorList>
            <person name="Parkin I.A."/>
            <person name="Koh C."/>
            <person name="Tang H."/>
            <person name="Robinson S.J."/>
            <person name="Kagale S."/>
            <person name="Clarke W.E."/>
            <person name="Town C.D."/>
            <person name="Nixon J."/>
            <person name="Krishnakumar V."/>
            <person name="Bidwell S.L."/>
            <person name="Denoeud F."/>
            <person name="Belcram H."/>
            <person name="Links M.G."/>
            <person name="Just J."/>
            <person name="Clarke C."/>
            <person name="Bender T."/>
            <person name="Huebert T."/>
            <person name="Mason A.S."/>
            <person name="Pires J.C."/>
            <person name="Barker G."/>
            <person name="Moore J."/>
            <person name="Walley P.G."/>
            <person name="Manoli S."/>
            <person name="Batley J."/>
            <person name="Edwards D."/>
            <person name="Nelson M.N."/>
            <person name="Wang X."/>
            <person name="Paterson A.H."/>
            <person name="King G."/>
            <person name="Bancroft I."/>
            <person name="Chalhoub B."/>
            <person name="Sharpe A.G."/>
        </authorList>
    </citation>
    <scope>NUCLEOTIDE SEQUENCE</scope>
    <source>
        <strain evidence="12 13">cv. TO1000</strain>
    </source>
</reference>
<dbReference type="HOGENOM" id="CLU_1140439_0_0_1"/>
<accession>A0A0D3AYJ9</accession>
<dbReference type="STRING" id="109376.A0A0D3AYJ9"/>
<reference evidence="12" key="2">
    <citation type="submission" date="2015-03" db="UniProtKB">
        <authorList>
            <consortium name="EnsemblPlants"/>
        </authorList>
    </citation>
    <scope>IDENTIFICATION</scope>
</reference>
<evidence type="ECO:0000256" key="8">
    <source>
        <dbReference type="ARBA" id="ARBA00048367"/>
    </source>
</evidence>
<dbReference type="EnsemblPlants" id="Bo2g165790.1">
    <property type="protein sequence ID" value="Bo2g165790.1"/>
    <property type="gene ID" value="Bo2g165790"/>
</dbReference>